<comment type="similarity">
    <text evidence="1">Belongs to the ros/MucR family.</text>
</comment>
<sequence>MDETASISASEQTNFIELTSDIVAAYVSKNSVRPADLPALLAEVHGALSGLNGPSASAEPKMEKATPSQIRKSITPDALISFIDGKPYKTLKRHLTGAGLTFEEYRERFGLPRDYPTTAANYSAMRAEFARNAGLGTQRRNAAPKAAAADETVAKAAAADETVAEAPKTRGRKKMAEPAPAPAEKPARARKSKKAAVAAE</sequence>
<organism evidence="3 4">
    <name type="scientific">Methylobacterium radiotolerans</name>
    <dbReference type="NCBI Taxonomy" id="31998"/>
    <lineage>
        <taxon>Bacteria</taxon>
        <taxon>Pseudomonadati</taxon>
        <taxon>Pseudomonadota</taxon>
        <taxon>Alphaproteobacteria</taxon>
        <taxon>Hyphomicrobiales</taxon>
        <taxon>Methylobacteriaceae</taxon>
        <taxon>Methylobacterium</taxon>
    </lineage>
</organism>
<comment type="caution">
    <text evidence="3">The sequence shown here is derived from an EMBL/GenBank/DDBJ whole genome shotgun (WGS) entry which is preliminary data.</text>
</comment>
<name>A0ABV2NRT6_9HYPH</name>
<evidence type="ECO:0000256" key="1">
    <source>
        <dbReference type="ARBA" id="ARBA00007031"/>
    </source>
</evidence>
<dbReference type="Gene3D" id="1.10.10.1550">
    <property type="entry name" value="ROS/MUCR transcriptional regulator protein"/>
    <property type="match status" value="1"/>
</dbReference>
<accession>A0ABV2NRT6</accession>
<reference evidence="3 4" key="1">
    <citation type="submission" date="2024-06" db="EMBL/GenBank/DDBJ databases">
        <title>Genomics of switchgrass bacterial isolates.</title>
        <authorList>
            <person name="Shade A."/>
        </authorList>
    </citation>
    <scope>NUCLEOTIDE SEQUENCE [LARGE SCALE GENOMIC DNA]</scope>
    <source>
        <strain evidence="3 4">PvP084</strain>
    </source>
</reference>
<gene>
    <name evidence="3" type="ORF">ABIC20_006527</name>
</gene>
<feature type="region of interest" description="Disordered" evidence="2">
    <location>
        <begin position="136"/>
        <end position="200"/>
    </location>
</feature>
<dbReference type="RefSeq" id="WP_209650241.1">
    <property type="nucleotide sequence ID" value="NZ_JBEPNV010000001.1"/>
</dbReference>
<keyword evidence="4" id="KW-1185">Reference proteome</keyword>
<dbReference type="InterPro" id="IPR008807">
    <property type="entry name" value="ROS_MUCR"/>
</dbReference>
<evidence type="ECO:0000313" key="3">
    <source>
        <dbReference type="EMBL" id="MET3869218.1"/>
    </source>
</evidence>
<protein>
    <submittedName>
        <fullName evidence="3">Transcriptional regulator</fullName>
    </submittedName>
</protein>
<dbReference type="EMBL" id="JBEPNW010000002">
    <property type="protein sequence ID" value="MET3869218.1"/>
    <property type="molecule type" value="Genomic_DNA"/>
</dbReference>
<evidence type="ECO:0000313" key="4">
    <source>
        <dbReference type="Proteomes" id="UP001549119"/>
    </source>
</evidence>
<dbReference type="InterPro" id="IPR041920">
    <property type="entry name" value="ROS/MUCR_sf"/>
</dbReference>
<evidence type="ECO:0000256" key="2">
    <source>
        <dbReference type="SAM" id="MobiDB-lite"/>
    </source>
</evidence>
<dbReference type="Proteomes" id="UP001549119">
    <property type="component" value="Unassembled WGS sequence"/>
</dbReference>
<proteinExistence type="inferred from homology"/>
<feature type="compositionally biased region" description="Low complexity" evidence="2">
    <location>
        <begin position="143"/>
        <end position="166"/>
    </location>
</feature>
<dbReference type="Pfam" id="PF05443">
    <property type="entry name" value="ROS_MUCR"/>
    <property type="match status" value="1"/>
</dbReference>